<keyword evidence="3" id="KW-1185">Reference proteome</keyword>
<comment type="caution">
    <text evidence="2">The sequence shown here is derived from an EMBL/GenBank/DDBJ whole genome shotgun (WGS) entry which is preliminary data.</text>
</comment>
<dbReference type="AlphaFoldDB" id="A0A923PPG8"/>
<keyword evidence="1" id="KW-0732">Signal</keyword>
<protein>
    <submittedName>
        <fullName evidence="2">Uncharacterized protein</fullName>
    </submittedName>
</protein>
<evidence type="ECO:0000313" key="3">
    <source>
        <dbReference type="Proteomes" id="UP000650081"/>
    </source>
</evidence>
<accession>A0A923PPG8</accession>
<dbReference type="PROSITE" id="PS51257">
    <property type="entry name" value="PROKAR_LIPOPROTEIN"/>
    <property type="match status" value="1"/>
</dbReference>
<evidence type="ECO:0000313" key="2">
    <source>
        <dbReference type="EMBL" id="MBC6996471.1"/>
    </source>
</evidence>
<dbReference type="EMBL" id="JACSIT010000152">
    <property type="protein sequence ID" value="MBC6996471.1"/>
    <property type="molecule type" value="Genomic_DNA"/>
</dbReference>
<dbReference type="RefSeq" id="WP_187468476.1">
    <property type="nucleotide sequence ID" value="NZ_JACSIT010000152.1"/>
</dbReference>
<sequence>MKTLLHSCLLVALSCLLLHSCEKDTVVLDTASSNTEHHTVYFDINDLTGGPKSTIGLIPHVLGPERQNPLTVENLNLAEIQIKGSGGTHAATDLYVKFQPVDVDDLRELEEADLFLLDFPWTRELI</sequence>
<gene>
    <name evidence="2" type="ORF">H9S92_20030</name>
</gene>
<feature type="signal peptide" evidence="1">
    <location>
        <begin position="1"/>
        <end position="20"/>
    </location>
</feature>
<reference evidence="2" key="1">
    <citation type="submission" date="2020-08" db="EMBL/GenBank/DDBJ databases">
        <title>Lewinella bacteria from marine environments.</title>
        <authorList>
            <person name="Zhong Y."/>
        </authorList>
    </citation>
    <scope>NUCLEOTIDE SEQUENCE</scope>
    <source>
        <strain evidence="2">KCTC 42187</strain>
    </source>
</reference>
<evidence type="ECO:0000256" key="1">
    <source>
        <dbReference type="SAM" id="SignalP"/>
    </source>
</evidence>
<name>A0A923PPG8_9BACT</name>
<dbReference type="Proteomes" id="UP000650081">
    <property type="component" value="Unassembled WGS sequence"/>
</dbReference>
<feature type="chain" id="PRO_5036943712" evidence="1">
    <location>
        <begin position="21"/>
        <end position="126"/>
    </location>
</feature>
<proteinExistence type="predicted"/>
<organism evidence="2 3">
    <name type="scientific">Neolewinella lacunae</name>
    <dbReference type="NCBI Taxonomy" id="1517758"/>
    <lineage>
        <taxon>Bacteria</taxon>
        <taxon>Pseudomonadati</taxon>
        <taxon>Bacteroidota</taxon>
        <taxon>Saprospiria</taxon>
        <taxon>Saprospirales</taxon>
        <taxon>Lewinellaceae</taxon>
        <taxon>Neolewinella</taxon>
    </lineage>
</organism>